<evidence type="ECO:0000313" key="6">
    <source>
        <dbReference type="Proteomes" id="UP001530400"/>
    </source>
</evidence>
<keyword evidence="6" id="KW-1185">Reference proteome</keyword>
<evidence type="ECO:0000256" key="1">
    <source>
        <dbReference type="ARBA" id="ARBA00022741"/>
    </source>
</evidence>
<dbReference type="FunFam" id="1.10.510.10:FF:000571">
    <property type="entry name" value="Maternal embryonic leucine zipper kinase"/>
    <property type="match status" value="1"/>
</dbReference>
<dbReference type="InterPro" id="IPR008271">
    <property type="entry name" value="Ser/Thr_kinase_AS"/>
</dbReference>
<dbReference type="EMBL" id="JALLPJ020001080">
    <property type="protein sequence ID" value="KAL3776823.1"/>
    <property type="molecule type" value="Genomic_DNA"/>
</dbReference>
<dbReference type="InterPro" id="IPR000719">
    <property type="entry name" value="Prot_kinase_dom"/>
</dbReference>
<dbReference type="PROSITE" id="PS50011">
    <property type="entry name" value="PROTEIN_KINASE_DOM"/>
    <property type="match status" value="1"/>
</dbReference>
<gene>
    <name evidence="5" type="ORF">ACHAWO_002989</name>
</gene>
<accession>A0ABD3NLV7</accession>
<proteinExistence type="predicted"/>
<feature type="domain" description="Protein kinase" evidence="4">
    <location>
        <begin position="245"/>
        <end position="502"/>
    </location>
</feature>
<dbReference type="SUPFAM" id="SSF50156">
    <property type="entry name" value="PDZ domain-like"/>
    <property type="match status" value="1"/>
</dbReference>
<dbReference type="InterPro" id="IPR017441">
    <property type="entry name" value="Protein_kinase_ATP_BS"/>
</dbReference>
<dbReference type="AlphaFoldDB" id="A0ABD3NLV7"/>
<dbReference type="PANTHER" id="PTHR24347">
    <property type="entry name" value="SERINE/THREONINE-PROTEIN KINASE"/>
    <property type="match status" value="1"/>
</dbReference>
<dbReference type="PROSITE" id="PS00108">
    <property type="entry name" value="PROTEIN_KINASE_ST"/>
    <property type="match status" value="1"/>
</dbReference>
<feature type="binding site" evidence="3">
    <location>
        <position position="274"/>
    </location>
    <ligand>
        <name>ATP</name>
        <dbReference type="ChEBI" id="CHEBI:30616"/>
    </ligand>
</feature>
<evidence type="ECO:0000256" key="3">
    <source>
        <dbReference type="PROSITE-ProRule" id="PRU10141"/>
    </source>
</evidence>
<evidence type="ECO:0000259" key="4">
    <source>
        <dbReference type="PROSITE" id="PS50011"/>
    </source>
</evidence>
<dbReference type="SMART" id="SM00220">
    <property type="entry name" value="S_TKc"/>
    <property type="match status" value="1"/>
</dbReference>
<dbReference type="CDD" id="cd05117">
    <property type="entry name" value="STKc_CAMK"/>
    <property type="match status" value="1"/>
</dbReference>
<dbReference type="PROSITE" id="PS00107">
    <property type="entry name" value="PROTEIN_KINASE_ATP"/>
    <property type="match status" value="1"/>
</dbReference>
<dbReference type="Pfam" id="PF00069">
    <property type="entry name" value="Pkinase"/>
    <property type="match status" value="1"/>
</dbReference>
<dbReference type="Proteomes" id="UP001530400">
    <property type="component" value="Unassembled WGS sequence"/>
</dbReference>
<dbReference type="InterPro" id="IPR036034">
    <property type="entry name" value="PDZ_sf"/>
</dbReference>
<protein>
    <recommendedName>
        <fullName evidence="4">Protein kinase domain-containing protein</fullName>
    </recommendedName>
</protein>
<dbReference type="InterPro" id="IPR011009">
    <property type="entry name" value="Kinase-like_dom_sf"/>
</dbReference>
<evidence type="ECO:0000313" key="5">
    <source>
        <dbReference type="EMBL" id="KAL3776823.1"/>
    </source>
</evidence>
<dbReference type="Gene3D" id="1.10.510.10">
    <property type="entry name" value="Transferase(Phosphotransferase) domain 1"/>
    <property type="match status" value="1"/>
</dbReference>
<organism evidence="5 6">
    <name type="scientific">Cyclotella atomus</name>
    <dbReference type="NCBI Taxonomy" id="382360"/>
    <lineage>
        <taxon>Eukaryota</taxon>
        <taxon>Sar</taxon>
        <taxon>Stramenopiles</taxon>
        <taxon>Ochrophyta</taxon>
        <taxon>Bacillariophyta</taxon>
        <taxon>Coscinodiscophyceae</taxon>
        <taxon>Thalassiosirophycidae</taxon>
        <taxon>Stephanodiscales</taxon>
        <taxon>Stephanodiscaceae</taxon>
        <taxon>Cyclotella</taxon>
    </lineage>
</organism>
<dbReference type="GO" id="GO:0005524">
    <property type="term" value="F:ATP binding"/>
    <property type="evidence" value="ECO:0007669"/>
    <property type="project" value="UniProtKB-UniRule"/>
</dbReference>
<dbReference type="SUPFAM" id="SSF56112">
    <property type="entry name" value="Protein kinase-like (PK-like)"/>
    <property type="match status" value="1"/>
</dbReference>
<keyword evidence="1 3" id="KW-0547">Nucleotide-binding</keyword>
<sequence>MTLAPAPSPSLHITRTMTTPADELPKLIKENVFFSPKISNEHGIYLKLGEEGAILIYHIDPKSEAAKTDLCEGCEVLSINDHRVASVQKAEEMLVHYMGKKGLAKVVASKGGRPRGTKYVLVKNTSDKSIFEGEGTTIDGLELEQRDGYVRVAASPASGFFDKVRMNKNDCIWSINGVTVKDLHAVRHELKVAEGKIVYLLMYNSFRKLKTTVMANVSLKLKGDDKWTAILNSVEDKADRLEEQYDIHQKLGEGAFAVVKRITHKKTGDVFAVKIINRSSLGKDTEKNLQDEIVLLAEMNHEHIMCLHNVYVTLNEYHLVTEFLEGGELFDRIVAKESYSESEARDVCKILFDALNYMAEKRVAHRDLKPENLLLQYKTSDSEIKIADFGFAKIAETEQSLKTICGTPGYVGPEVLCKKPYGTQCDMWSMGVIVYILLGGYPPFYADNEKELFRLTRMGEFEFHDENWSHISSGAKDLIIELLQTDPTKRATAADVLKHPWMNADKKLLKMQNLGKSQVKLKNTLAKTRFKKAIHSVIFLKGFAGENAVFSGKKKAELKVED</sequence>
<reference evidence="5 6" key="1">
    <citation type="submission" date="2024-10" db="EMBL/GenBank/DDBJ databases">
        <title>Updated reference genomes for cyclostephanoid diatoms.</title>
        <authorList>
            <person name="Roberts W.R."/>
            <person name="Alverson A.J."/>
        </authorList>
    </citation>
    <scope>NUCLEOTIDE SEQUENCE [LARGE SCALE GENOMIC DNA]</scope>
    <source>
        <strain evidence="5 6">AJA010-31</strain>
    </source>
</reference>
<keyword evidence="2 3" id="KW-0067">ATP-binding</keyword>
<name>A0ABD3NLV7_9STRA</name>
<evidence type="ECO:0000256" key="2">
    <source>
        <dbReference type="ARBA" id="ARBA00022840"/>
    </source>
</evidence>
<dbReference type="FunFam" id="3.30.200.20:FF:000042">
    <property type="entry name" value="Aurora kinase A"/>
    <property type="match status" value="1"/>
</dbReference>
<comment type="caution">
    <text evidence="5">The sequence shown here is derived from an EMBL/GenBank/DDBJ whole genome shotgun (WGS) entry which is preliminary data.</text>
</comment>